<name>A0A1G8S044_9BACL</name>
<dbReference type="STRING" id="1174501.SAMN05216192_113107"/>
<dbReference type="InterPro" id="IPR001173">
    <property type="entry name" value="Glyco_trans_2-like"/>
</dbReference>
<evidence type="ECO:0000256" key="1">
    <source>
        <dbReference type="ARBA" id="ARBA00006739"/>
    </source>
</evidence>
<feature type="domain" description="Glycosyltransferase 2-like" evidence="2">
    <location>
        <begin position="8"/>
        <end position="130"/>
    </location>
</feature>
<evidence type="ECO:0000259" key="2">
    <source>
        <dbReference type="Pfam" id="PF00535"/>
    </source>
</evidence>
<dbReference type="Pfam" id="PF00535">
    <property type="entry name" value="Glycos_transf_2"/>
    <property type="match status" value="1"/>
</dbReference>
<dbReference type="PANTHER" id="PTHR22916:SF65">
    <property type="entry name" value="SLR1065 PROTEIN"/>
    <property type="match status" value="1"/>
</dbReference>
<dbReference type="PANTHER" id="PTHR22916">
    <property type="entry name" value="GLYCOSYLTRANSFERASE"/>
    <property type="match status" value="1"/>
</dbReference>
<dbReference type="Proteomes" id="UP000199050">
    <property type="component" value="Unassembled WGS sequence"/>
</dbReference>
<dbReference type="RefSeq" id="WP_090714937.1">
    <property type="nucleotide sequence ID" value="NZ_CBCSKY010000041.1"/>
</dbReference>
<sequence length="240" mass="27559">MNHSSKVSVVIPFYNCPYIDESVESVLAQSYSDIELIVVDDGSSLYTDKLNPYRDKIIYIRKGNGGTGSALNMGIKAASGAYFAWLSADDRFHPYKIERQLQELRSTGTLFNHTAYYYINEQSERVSEVISVPFPDRRELIRTMMTGCPVNGSSVLLHMDIFRAVGLFNESFLYTQDYDLWLRILPHYSWSYIEQPLLDYRVHQAMGSVIHNEAQSREIKMVQAKHNSALAKLLRKEGWP</sequence>
<keyword evidence="4" id="KW-1185">Reference proteome</keyword>
<dbReference type="GO" id="GO:0016740">
    <property type="term" value="F:transferase activity"/>
    <property type="evidence" value="ECO:0007669"/>
    <property type="project" value="UniProtKB-KW"/>
</dbReference>
<keyword evidence="3" id="KW-0808">Transferase</keyword>
<evidence type="ECO:0000313" key="3">
    <source>
        <dbReference type="EMBL" id="SDJ22598.1"/>
    </source>
</evidence>
<gene>
    <name evidence="3" type="ORF">SAMN05216192_113107</name>
</gene>
<protein>
    <submittedName>
        <fullName evidence="3">Glycosyl transferase family 2</fullName>
    </submittedName>
</protein>
<organism evidence="3 4">
    <name type="scientific">Paenibacillus typhae</name>
    <dbReference type="NCBI Taxonomy" id="1174501"/>
    <lineage>
        <taxon>Bacteria</taxon>
        <taxon>Bacillati</taxon>
        <taxon>Bacillota</taxon>
        <taxon>Bacilli</taxon>
        <taxon>Bacillales</taxon>
        <taxon>Paenibacillaceae</taxon>
        <taxon>Paenibacillus</taxon>
    </lineage>
</organism>
<proteinExistence type="inferred from homology"/>
<dbReference type="AlphaFoldDB" id="A0A1G8S044"/>
<comment type="similarity">
    <text evidence="1">Belongs to the glycosyltransferase 2 family.</text>
</comment>
<evidence type="ECO:0000313" key="4">
    <source>
        <dbReference type="Proteomes" id="UP000199050"/>
    </source>
</evidence>
<dbReference type="EMBL" id="FNDX01000013">
    <property type="protein sequence ID" value="SDJ22598.1"/>
    <property type="molecule type" value="Genomic_DNA"/>
</dbReference>
<dbReference type="SUPFAM" id="SSF53448">
    <property type="entry name" value="Nucleotide-diphospho-sugar transferases"/>
    <property type="match status" value="1"/>
</dbReference>
<dbReference type="Gene3D" id="3.90.550.10">
    <property type="entry name" value="Spore Coat Polysaccharide Biosynthesis Protein SpsA, Chain A"/>
    <property type="match status" value="1"/>
</dbReference>
<dbReference type="InterPro" id="IPR029044">
    <property type="entry name" value="Nucleotide-diphossugar_trans"/>
</dbReference>
<dbReference type="OrthoDB" id="9785185at2"/>
<reference evidence="4" key="1">
    <citation type="submission" date="2016-10" db="EMBL/GenBank/DDBJ databases">
        <authorList>
            <person name="Varghese N."/>
            <person name="Submissions S."/>
        </authorList>
    </citation>
    <scope>NUCLEOTIDE SEQUENCE [LARGE SCALE GENOMIC DNA]</scope>
    <source>
        <strain evidence="4">CGMCC 1.11012</strain>
    </source>
</reference>
<accession>A0A1G8S044</accession>